<dbReference type="AlphaFoldDB" id="A0A0A9C3U3"/>
<dbReference type="EMBL" id="GBRH01227644">
    <property type="protein sequence ID" value="JAD70251.1"/>
    <property type="molecule type" value="Transcribed_RNA"/>
</dbReference>
<protein>
    <submittedName>
        <fullName evidence="1">Uncharacterized protein</fullName>
    </submittedName>
</protein>
<sequence>MCMIIQYPCYQAQHQSTLGLIYILHSIKTRSSGSLKSC</sequence>
<reference evidence="1" key="2">
    <citation type="journal article" date="2015" name="Data Brief">
        <title>Shoot transcriptome of the giant reed, Arundo donax.</title>
        <authorList>
            <person name="Barrero R.A."/>
            <person name="Guerrero F.D."/>
            <person name="Moolhuijzen P."/>
            <person name="Goolsby J.A."/>
            <person name="Tidwell J."/>
            <person name="Bellgard S.E."/>
            <person name="Bellgard M.I."/>
        </authorList>
    </citation>
    <scope>NUCLEOTIDE SEQUENCE</scope>
    <source>
        <tissue evidence="1">Shoot tissue taken approximately 20 cm above the soil surface</tissue>
    </source>
</reference>
<evidence type="ECO:0000313" key="1">
    <source>
        <dbReference type="EMBL" id="JAD70251.1"/>
    </source>
</evidence>
<name>A0A0A9C3U3_ARUDO</name>
<accession>A0A0A9C3U3</accession>
<organism evidence="1">
    <name type="scientific">Arundo donax</name>
    <name type="common">Giant reed</name>
    <name type="synonym">Donax arundinaceus</name>
    <dbReference type="NCBI Taxonomy" id="35708"/>
    <lineage>
        <taxon>Eukaryota</taxon>
        <taxon>Viridiplantae</taxon>
        <taxon>Streptophyta</taxon>
        <taxon>Embryophyta</taxon>
        <taxon>Tracheophyta</taxon>
        <taxon>Spermatophyta</taxon>
        <taxon>Magnoliopsida</taxon>
        <taxon>Liliopsida</taxon>
        <taxon>Poales</taxon>
        <taxon>Poaceae</taxon>
        <taxon>PACMAD clade</taxon>
        <taxon>Arundinoideae</taxon>
        <taxon>Arundineae</taxon>
        <taxon>Arundo</taxon>
    </lineage>
</organism>
<reference evidence="1" key="1">
    <citation type="submission" date="2014-09" db="EMBL/GenBank/DDBJ databases">
        <authorList>
            <person name="Magalhaes I.L.F."/>
            <person name="Oliveira U."/>
            <person name="Santos F.R."/>
            <person name="Vidigal T.H.D.A."/>
            <person name="Brescovit A.D."/>
            <person name="Santos A.J."/>
        </authorList>
    </citation>
    <scope>NUCLEOTIDE SEQUENCE</scope>
    <source>
        <tissue evidence="1">Shoot tissue taken approximately 20 cm above the soil surface</tissue>
    </source>
</reference>
<proteinExistence type="predicted"/>